<reference evidence="8 9" key="1">
    <citation type="submission" date="2019-12" db="EMBL/GenBank/DDBJ databases">
        <title>Genomic-based taxomic classification of the family Erythrobacteraceae.</title>
        <authorList>
            <person name="Xu L."/>
        </authorList>
    </citation>
    <scope>NUCLEOTIDE SEQUENCE [LARGE SCALE GENOMIC DNA]</scope>
    <source>
        <strain evidence="8 9">KCTC 52763</strain>
    </source>
</reference>
<dbReference type="OrthoDB" id="7208816at2"/>
<dbReference type="Gene3D" id="3.40.50.1820">
    <property type="entry name" value="alpha/beta hydrolase"/>
    <property type="match status" value="1"/>
</dbReference>
<dbReference type="Pfam" id="PF07167">
    <property type="entry name" value="PhaC_N"/>
    <property type="match status" value="1"/>
</dbReference>
<accession>A0A844ZYL2</accession>
<dbReference type="InterPro" id="IPR010963">
    <property type="entry name" value="PHA_synth_I"/>
</dbReference>
<evidence type="ECO:0000256" key="1">
    <source>
        <dbReference type="ARBA" id="ARBA00004496"/>
    </source>
</evidence>
<comment type="caution">
    <text evidence="8">The sequence shown here is derived from an EMBL/GenBank/DDBJ whole genome shotgun (WGS) entry which is preliminary data.</text>
</comment>
<dbReference type="GO" id="GO:0005737">
    <property type="term" value="C:cytoplasm"/>
    <property type="evidence" value="ECO:0007669"/>
    <property type="project" value="UniProtKB-SubCell"/>
</dbReference>
<evidence type="ECO:0000259" key="7">
    <source>
        <dbReference type="Pfam" id="PF07167"/>
    </source>
</evidence>
<dbReference type="SUPFAM" id="SSF53474">
    <property type="entry name" value="alpha/beta-Hydrolases"/>
    <property type="match status" value="1"/>
</dbReference>
<feature type="domain" description="AB hydrolase-1" evidence="6">
    <location>
        <begin position="330"/>
        <end position="570"/>
    </location>
</feature>
<dbReference type="InterPro" id="IPR051321">
    <property type="entry name" value="PHA/PHB_synthase"/>
</dbReference>
<keyword evidence="2" id="KW-0963">Cytoplasm</keyword>
<dbReference type="PANTHER" id="PTHR36837:SF5">
    <property type="entry name" value="POLY-3-HYDROXYBUTYRATE SYNTHASE"/>
    <property type="match status" value="1"/>
</dbReference>
<dbReference type="InterPro" id="IPR010941">
    <property type="entry name" value="PhaC_N"/>
</dbReference>
<protein>
    <submittedName>
        <fullName evidence="8">Class I poly(R)-hydroxyalkanoic acid synthase</fullName>
    </submittedName>
</protein>
<dbReference type="GO" id="GO:0016746">
    <property type="term" value="F:acyltransferase activity"/>
    <property type="evidence" value="ECO:0007669"/>
    <property type="project" value="UniProtKB-KW"/>
</dbReference>
<evidence type="ECO:0000259" key="6">
    <source>
        <dbReference type="Pfam" id="PF00561"/>
    </source>
</evidence>
<dbReference type="RefSeq" id="WP_160605634.1">
    <property type="nucleotide sequence ID" value="NZ_WTYX01000002.1"/>
</dbReference>
<proteinExistence type="predicted"/>
<dbReference type="GO" id="GO:0042619">
    <property type="term" value="P:poly-hydroxybutyrate biosynthetic process"/>
    <property type="evidence" value="ECO:0007669"/>
    <property type="project" value="InterPro"/>
</dbReference>
<organism evidence="8 9">
    <name type="scientific">Pontixanthobacter aquaemixtae</name>
    <dbReference type="NCBI Taxonomy" id="1958940"/>
    <lineage>
        <taxon>Bacteria</taxon>
        <taxon>Pseudomonadati</taxon>
        <taxon>Pseudomonadota</taxon>
        <taxon>Alphaproteobacteria</taxon>
        <taxon>Sphingomonadales</taxon>
        <taxon>Erythrobacteraceae</taxon>
        <taxon>Pontixanthobacter</taxon>
    </lineage>
</organism>
<dbReference type="InterPro" id="IPR000073">
    <property type="entry name" value="AB_hydrolase_1"/>
</dbReference>
<dbReference type="EMBL" id="WTYX01000002">
    <property type="protein sequence ID" value="MXO91827.1"/>
    <property type="molecule type" value="Genomic_DNA"/>
</dbReference>
<dbReference type="InterPro" id="IPR029058">
    <property type="entry name" value="AB_hydrolase_fold"/>
</dbReference>
<evidence type="ECO:0000313" key="8">
    <source>
        <dbReference type="EMBL" id="MXO91827.1"/>
    </source>
</evidence>
<dbReference type="Pfam" id="PF00561">
    <property type="entry name" value="Abhydrolase_1"/>
    <property type="match status" value="1"/>
</dbReference>
<gene>
    <name evidence="8" type="primary">phaC</name>
    <name evidence="8" type="ORF">GRI41_13400</name>
</gene>
<evidence type="ECO:0000256" key="2">
    <source>
        <dbReference type="ARBA" id="ARBA00022490"/>
    </source>
</evidence>
<evidence type="ECO:0000313" key="9">
    <source>
        <dbReference type="Proteomes" id="UP000442714"/>
    </source>
</evidence>
<keyword evidence="9" id="KW-1185">Reference proteome</keyword>
<keyword evidence="3" id="KW-0808">Transferase</keyword>
<evidence type="ECO:0000256" key="4">
    <source>
        <dbReference type="ARBA" id="ARBA00023315"/>
    </source>
</evidence>
<feature type="region of interest" description="Disordered" evidence="5">
    <location>
        <begin position="619"/>
        <end position="646"/>
    </location>
</feature>
<feature type="domain" description="Poly-beta-hydroxybutyrate polymerase N-terminal" evidence="7">
    <location>
        <begin position="159"/>
        <end position="327"/>
    </location>
</feature>
<dbReference type="AlphaFoldDB" id="A0A844ZYL2"/>
<evidence type="ECO:0000256" key="5">
    <source>
        <dbReference type="SAM" id="MobiDB-lite"/>
    </source>
</evidence>
<comment type="subcellular location">
    <subcellularLocation>
        <location evidence="1">Cytoplasm</location>
    </subcellularLocation>
</comment>
<keyword evidence="4" id="KW-0012">Acyltransferase</keyword>
<dbReference type="NCBIfam" id="TIGR01838">
    <property type="entry name" value="PHA_synth_I"/>
    <property type="match status" value="1"/>
</dbReference>
<sequence>MSDKSDPTDLFGDAVQKQTEMMQQLFGQFMPGGQGMASPMMGSPMLGTAMAGMFNPSTLGAITQPQDFQEWAEISGKLQKMWLDFQNEQKLSGEAPIAVVDPMQWISVMHDWSQQMPLTEPAKQKALWEDSLQLWQTVLGRYGIGPDAMSEEDKDLPRQDRRFADRRWSDQPAFALIHQTYLLVAEHLNAMVDEVPGLDNAKREQLRFATQAMIDASSPANFAMTNPIVLERTMEAKGENLVKGMEHLITDLKKGQLTHTDPDAFTLGENIAATPGKVVHETPLYQLIQYTPTTDKVLETPLVIFPPWINRFYILDLNPKNSFIRWAVEQGVTTFVVSWKSADESMKDVVWDDYILAQIDAIEHIRTRLKVPSVHTIGYCVAGTTLAATLAILHRRGQEDMVKSATLFTAQVDFGKAGELLHFIDDQQLDGMKTLTPKGYLDGRYMAAAFNLLRGNGLIWNYWVNHYLLGEDYPAFDLLHWNGDVTNLPAQWHQDYLRDLYRDNKLVQPDNLAADNTPIDLTKVKTPTYVQAGKEDHIAPAESVWEVTKHFNGPLRFVLAGSGHIAGVVNPPSSGKYQYWTNDKAVSSLEEFKQGATETPGSWWPDWIEWLESLDSAKVPAKGKRKPGGRGDKVLEDAPGSYVKTR</sequence>
<evidence type="ECO:0000256" key="3">
    <source>
        <dbReference type="ARBA" id="ARBA00022679"/>
    </source>
</evidence>
<name>A0A844ZYL2_9SPHN</name>
<dbReference type="Proteomes" id="UP000442714">
    <property type="component" value="Unassembled WGS sequence"/>
</dbReference>
<dbReference type="PANTHER" id="PTHR36837">
    <property type="entry name" value="POLY(3-HYDROXYALKANOATE) POLYMERASE SUBUNIT PHAC"/>
    <property type="match status" value="1"/>
</dbReference>